<organism evidence="3 4">
    <name type="scientific">Knoellia subterranea KCTC 19937</name>
    <dbReference type="NCBI Taxonomy" id="1385521"/>
    <lineage>
        <taxon>Bacteria</taxon>
        <taxon>Bacillati</taxon>
        <taxon>Actinomycetota</taxon>
        <taxon>Actinomycetes</taxon>
        <taxon>Micrococcales</taxon>
        <taxon>Intrasporangiaceae</taxon>
        <taxon>Knoellia</taxon>
    </lineage>
</organism>
<dbReference type="InterPro" id="IPR007372">
    <property type="entry name" value="Lipid/polyisoprenoid-bd_YceI"/>
</dbReference>
<dbReference type="SMART" id="SM00867">
    <property type="entry name" value="YceI"/>
    <property type="match status" value="1"/>
</dbReference>
<protein>
    <submittedName>
        <fullName evidence="3">Polyisoprenoid-binding protein</fullName>
    </submittedName>
</protein>
<dbReference type="AlphaFoldDB" id="A0A0A0JSQ5"/>
<comment type="similarity">
    <text evidence="1">Belongs to the UPF0312 family.</text>
</comment>
<reference evidence="3 4" key="1">
    <citation type="submission" date="2013-08" db="EMBL/GenBank/DDBJ databases">
        <title>The genome sequence of Knoellia subterranea.</title>
        <authorList>
            <person name="Zhu W."/>
            <person name="Wang G."/>
        </authorList>
    </citation>
    <scope>NUCLEOTIDE SEQUENCE [LARGE SCALE GENOMIC DNA]</scope>
    <source>
        <strain evidence="3 4">KCTC 19937</strain>
    </source>
</reference>
<evidence type="ECO:0000256" key="1">
    <source>
        <dbReference type="ARBA" id="ARBA00008812"/>
    </source>
</evidence>
<dbReference type="eggNOG" id="COG2353">
    <property type="taxonomic scope" value="Bacteria"/>
</dbReference>
<dbReference type="PANTHER" id="PTHR34406:SF1">
    <property type="entry name" value="PROTEIN YCEI"/>
    <property type="match status" value="1"/>
</dbReference>
<evidence type="ECO:0000259" key="2">
    <source>
        <dbReference type="SMART" id="SM00867"/>
    </source>
</evidence>
<dbReference type="InterPro" id="IPR036761">
    <property type="entry name" value="TTHA0802/YceI-like_sf"/>
</dbReference>
<evidence type="ECO:0000313" key="4">
    <source>
        <dbReference type="Proteomes" id="UP000030011"/>
    </source>
</evidence>
<dbReference type="RefSeq" id="WP_035901774.1">
    <property type="nucleotide sequence ID" value="NZ_AVPK01000001.1"/>
</dbReference>
<dbReference type="Proteomes" id="UP000030011">
    <property type="component" value="Unassembled WGS sequence"/>
</dbReference>
<evidence type="ECO:0000313" key="3">
    <source>
        <dbReference type="EMBL" id="KGN39092.1"/>
    </source>
</evidence>
<dbReference type="PANTHER" id="PTHR34406">
    <property type="entry name" value="PROTEIN YCEI"/>
    <property type="match status" value="1"/>
</dbReference>
<feature type="domain" description="Lipid/polyisoprenoid-binding YceI-like" evidence="2">
    <location>
        <begin position="37"/>
        <end position="205"/>
    </location>
</feature>
<name>A0A0A0JSQ5_9MICO</name>
<sequence>MGLFNRSKKTVTPAAVAPTATIATEPTSSFVSDISGDYALDASHSRLGFSARHAMVTKVRGNFEEFEGTAHVDTTTPANSTVNVTIQAGSVTTGNEQRDGHLKTPDFFDIENHPTITFTSTNVVRDGSEWAITGDLTINGVTKPVTIDFEETGSAKDPYGNTRIGFEGSTTIDRTDWNLNFNAALETGGVLVSEKVKVEFDISAIAQVPAAV</sequence>
<keyword evidence="4" id="KW-1185">Reference proteome</keyword>
<dbReference type="OrthoDB" id="9811006at2"/>
<accession>A0A0A0JSQ5</accession>
<comment type="caution">
    <text evidence="3">The sequence shown here is derived from an EMBL/GenBank/DDBJ whole genome shotgun (WGS) entry which is preliminary data.</text>
</comment>
<dbReference type="EMBL" id="AVPK01000001">
    <property type="protein sequence ID" value="KGN39092.1"/>
    <property type="molecule type" value="Genomic_DNA"/>
</dbReference>
<dbReference type="SUPFAM" id="SSF101874">
    <property type="entry name" value="YceI-like"/>
    <property type="match status" value="1"/>
</dbReference>
<proteinExistence type="inferred from homology"/>
<dbReference type="STRING" id="1385521.N803_00820"/>
<gene>
    <name evidence="3" type="ORF">N803_00820</name>
</gene>
<dbReference type="Gene3D" id="2.40.128.110">
    <property type="entry name" value="Lipid/polyisoprenoid-binding, YceI-like"/>
    <property type="match status" value="1"/>
</dbReference>
<dbReference type="Pfam" id="PF04264">
    <property type="entry name" value="YceI"/>
    <property type="match status" value="1"/>
</dbReference>